<dbReference type="InterPro" id="IPR003097">
    <property type="entry name" value="CysJ-like_FAD-binding"/>
</dbReference>
<dbReference type="GO" id="GO:0050660">
    <property type="term" value="F:flavin adenine dinucleotide binding"/>
    <property type="evidence" value="ECO:0007669"/>
    <property type="project" value="TreeGrafter"/>
</dbReference>
<gene>
    <name evidence="3" type="ORF">PPRIM_AZ9-3.1.T0050058</name>
</gene>
<dbReference type="Proteomes" id="UP000688137">
    <property type="component" value="Unassembled WGS sequence"/>
</dbReference>
<dbReference type="Pfam" id="PF00175">
    <property type="entry name" value="NAD_binding_1"/>
    <property type="match status" value="1"/>
</dbReference>
<dbReference type="PANTHER" id="PTHR19384">
    <property type="entry name" value="NITRIC OXIDE SYNTHASE-RELATED"/>
    <property type="match status" value="1"/>
</dbReference>
<dbReference type="Pfam" id="PF00258">
    <property type="entry name" value="Flavodoxin_1"/>
    <property type="match status" value="1"/>
</dbReference>
<dbReference type="FunFam" id="3.40.50.360:FF:000091">
    <property type="entry name" value="NADPH-cytochrome P450 reductase, putative"/>
    <property type="match status" value="1"/>
</dbReference>
<accession>A0A8S1JP38</accession>
<dbReference type="PROSITE" id="PS50902">
    <property type="entry name" value="FLAVODOXIN_LIKE"/>
    <property type="match status" value="1"/>
</dbReference>
<dbReference type="AlphaFoldDB" id="A0A8S1JP38"/>
<evidence type="ECO:0000313" key="4">
    <source>
        <dbReference type="Proteomes" id="UP000688137"/>
    </source>
</evidence>
<name>A0A8S1JP38_PARPR</name>
<dbReference type="InterPro" id="IPR008254">
    <property type="entry name" value="Flavodoxin/NO_synth"/>
</dbReference>
<evidence type="ECO:0000256" key="1">
    <source>
        <dbReference type="ARBA" id="ARBA00022630"/>
    </source>
</evidence>
<keyword evidence="4" id="KW-1185">Reference proteome</keyword>
<organism evidence="3 4">
    <name type="scientific">Paramecium primaurelia</name>
    <dbReference type="NCBI Taxonomy" id="5886"/>
    <lineage>
        <taxon>Eukaryota</taxon>
        <taxon>Sar</taxon>
        <taxon>Alveolata</taxon>
        <taxon>Ciliophora</taxon>
        <taxon>Intramacronucleata</taxon>
        <taxon>Oligohymenophorea</taxon>
        <taxon>Peniculida</taxon>
        <taxon>Parameciidae</taxon>
        <taxon>Paramecium</taxon>
    </lineage>
</organism>
<dbReference type="GO" id="GO:0010181">
    <property type="term" value="F:FMN binding"/>
    <property type="evidence" value="ECO:0007669"/>
    <property type="project" value="InterPro"/>
</dbReference>
<dbReference type="InterPro" id="IPR001433">
    <property type="entry name" value="OxRdtase_FAD/NAD-bd"/>
</dbReference>
<feature type="domain" description="Flavodoxin-like" evidence="2">
    <location>
        <begin position="17"/>
        <end position="160"/>
    </location>
</feature>
<dbReference type="FunFam" id="1.20.990.10:FF:000023">
    <property type="entry name" value="NADPH-cytochrome P450 reductase, putative"/>
    <property type="match status" value="1"/>
</dbReference>
<dbReference type="GO" id="GO:0005829">
    <property type="term" value="C:cytosol"/>
    <property type="evidence" value="ECO:0007669"/>
    <property type="project" value="TreeGrafter"/>
</dbReference>
<dbReference type="GO" id="GO:0003958">
    <property type="term" value="F:NADPH-hemoprotein reductase activity"/>
    <property type="evidence" value="ECO:0007669"/>
    <property type="project" value="TreeGrafter"/>
</dbReference>
<dbReference type="EMBL" id="CAJJDM010000002">
    <property type="protein sequence ID" value="CAD8043407.1"/>
    <property type="molecule type" value="Genomic_DNA"/>
</dbReference>
<protein>
    <recommendedName>
        <fullName evidence="2">Flavodoxin-like domain-containing protein</fullName>
    </recommendedName>
</protein>
<sequence length="588" mass="68441">MGCGTSSASQLETRGLIYIYYGTTTGNSSRLAFQFASEVRNLKFIPKIINLSEYNPKELLSQKLNVFFVSTYGMGSCTADTENFDQWLFSEERNKNEFQGMNYMIFALGSTNHEHYCEFGIRLDKRLEQLGAKRICNMGKGDAANDQTENDYQQWIHNEVQQTLQLQYPLYTCEQGQLDFSIIKIKITKEPENLLSDNLDFMAQKYINSITFSINEIKELKLQPSRGNSTLFLDLFNQNIKYKTAYNIAIYPQNSDSDIDELCNLLKFDKNMRFKIITNQKQPFPNPISIYTYLKKFCDFSGLVSKKQLIELSNMINQKELQDELLHLASFEGRDQYQNRFQNSKENLLNLIKKYQIKTLTLEKIIEICPQIQPRYFTIASSNQKHPQNIHIMASQFILNHERLGLSSSYFRTLKKGDIIRGYIQPSKFILPKNSKAPTLLIGIGAGLAPLRALIQERDYYLENNQFEKCPFQGEMKLYYGCKTEAEFLFKDELKEYLNSGTLSELQVAFSRKDPKQYVTELIAIDQLYQHFQMDGILYICGSIELGRDIQVKIADMFEYFENTDPYLTDQKIRELEENSQILTEYWG</sequence>
<dbReference type="PANTHER" id="PTHR19384:SF17">
    <property type="entry name" value="NADPH--CYTOCHROME P450 REDUCTASE"/>
    <property type="match status" value="1"/>
</dbReference>
<evidence type="ECO:0000259" key="2">
    <source>
        <dbReference type="PROSITE" id="PS50902"/>
    </source>
</evidence>
<proteinExistence type="predicted"/>
<keyword evidence="1" id="KW-0285">Flavoprotein</keyword>
<dbReference type="OMA" id="CTSITYE"/>
<evidence type="ECO:0000313" key="3">
    <source>
        <dbReference type="EMBL" id="CAD8043407.1"/>
    </source>
</evidence>
<comment type="caution">
    <text evidence="3">The sequence shown here is derived from an EMBL/GenBank/DDBJ whole genome shotgun (WGS) entry which is preliminary data.</text>
</comment>
<reference evidence="3" key="1">
    <citation type="submission" date="2021-01" db="EMBL/GenBank/DDBJ databases">
        <authorList>
            <consortium name="Genoscope - CEA"/>
            <person name="William W."/>
        </authorList>
    </citation>
    <scope>NUCLEOTIDE SEQUENCE</scope>
</reference>
<dbReference type="Pfam" id="PF00667">
    <property type="entry name" value="FAD_binding_1"/>
    <property type="match status" value="1"/>
</dbReference>